<organism evidence="2 3">
    <name type="scientific">Paenibacillus mellifer</name>
    <dbReference type="NCBI Taxonomy" id="2937794"/>
    <lineage>
        <taxon>Bacteria</taxon>
        <taxon>Bacillati</taxon>
        <taxon>Bacillota</taxon>
        <taxon>Bacilli</taxon>
        <taxon>Bacillales</taxon>
        <taxon>Paenibacillaceae</taxon>
        <taxon>Paenibacillus</taxon>
    </lineage>
</organism>
<evidence type="ECO:0000313" key="2">
    <source>
        <dbReference type="EMBL" id="MCK8486743.1"/>
    </source>
</evidence>
<dbReference type="NCBIfam" id="NF003700">
    <property type="entry name" value="PRK05313.1"/>
    <property type="match status" value="1"/>
</dbReference>
<comment type="caution">
    <text evidence="2">The sequence shown here is derived from an EMBL/GenBank/DDBJ whole genome shotgun (WGS) entry which is preliminary data.</text>
</comment>
<dbReference type="AlphaFoldDB" id="A0A9X1Y000"/>
<accession>A0A9X1Y000</accession>
<proteinExistence type="inferred from homology"/>
<sequence>MSRVEVQETNSMIREMNLDVRTITMGISLMDCAHEDMNVFNRNIYDKITRSAEHLVKTGEDLEKQFGVPIVNKRISVTPISIAAGGLKTDTFVPVAEALDRAAKEVGVNFIGGFSALVQKGFTNGDRVLINSIPEALAVTDRVCSSVNVGSSRSGINMDAVKQMGDIIIRTAERTADRGSIGCAKLVVFCNAVEDNPFMAGAFHGVGEQECVINVGVSGPGVVKRALEEVKGKDFETLCETIKRTAFKVTRVGQLVAQEASKRLGVPFGIIDLSLAPTPEIGDSIAEIFQVMGLEEAGAPGTTAALAILNDNVKKGGVMASSYVGGLSGAFIPVSEDHGMIEAVQRGALTLEKLEAMTCVCSVGLDMIAIPGSTSPATISGIIADEAAIGMVNNKTTAVRIIPVIGKDVGEIVEFGGLLGYAPIMPVNAFNCAPFIERGGRIPAPIHSFKN</sequence>
<protein>
    <recommendedName>
        <fullName evidence="1">UPF0210 protein M0651_06090</fullName>
    </recommendedName>
</protein>
<dbReference type="CDD" id="cd08025">
    <property type="entry name" value="RNR_PFL_like_DUF711"/>
    <property type="match status" value="1"/>
</dbReference>
<dbReference type="EMBL" id="JALPRK010000004">
    <property type="protein sequence ID" value="MCK8486743.1"/>
    <property type="molecule type" value="Genomic_DNA"/>
</dbReference>
<reference evidence="2" key="1">
    <citation type="submission" date="2022-04" db="EMBL/GenBank/DDBJ databases">
        <authorList>
            <person name="Seo M.-J."/>
        </authorList>
    </citation>
    <scope>NUCLEOTIDE SEQUENCE</scope>
    <source>
        <strain evidence="2">MBLB2552</strain>
    </source>
</reference>
<evidence type="ECO:0000256" key="1">
    <source>
        <dbReference type="HAMAP-Rule" id="MF_01221"/>
    </source>
</evidence>
<keyword evidence="3" id="KW-1185">Reference proteome</keyword>
<dbReference type="HAMAP" id="MF_01221">
    <property type="entry name" value="UPF0210"/>
    <property type="match status" value="1"/>
</dbReference>
<dbReference type="Proteomes" id="UP001139534">
    <property type="component" value="Unassembled WGS sequence"/>
</dbReference>
<dbReference type="PANTHER" id="PTHR37560">
    <property type="entry name" value="UPF0210 PROTEIN SPR0218"/>
    <property type="match status" value="1"/>
</dbReference>
<comment type="similarity">
    <text evidence="1">Belongs to the UPF0210 family.</text>
</comment>
<dbReference type="PANTHER" id="PTHR37560:SF1">
    <property type="entry name" value="UPF0210 PROTEIN MJ1665"/>
    <property type="match status" value="1"/>
</dbReference>
<name>A0A9X1Y000_9BACL</name>
<dbReference type="Pfam" id="PF05167">
    <property type="entry name" value="DUF711"/>
    <property type="match status" value="1"/>
</dbReference>
<comment type="subunit">
    <text evidence="1">Homodimer.</text>
</comment>
<dbReference type="SUPFAM" id="SSF51998">
    <property type="entry name" value="PFL-like glycyl radical enzymes"/>
    <property type="match status" value="1"/>
</dbReference>
<gene>
    <name evidence="2" type="ORF">M0651_06090</name>
</gene>
<dbReference type="Gene3D" id="3.20.70.20">
    <property type="match status" value="1"/>
</dbReference>
<evidence type="ECO:0000313" key="3">
    <source>
        <dbReference type="Proteomes" id="UP001139534"/>
    </source>
</evidence>
<dbReference type="InterPro" id="IPR007841">
    <property type="entry name" value="UPF0210"/>
</dbReference>